<dbReference type="KEGG" id="ttr:Tter_2634"/>
<comment type="similarity">
    <text evidence="2 6">Belongs to the 4-toluene sulfonate uptake permease (TSUP) (TC 2.A.102) family.</text>
</comment>
<evidence type="ECO:0000313" key="7">
    <source>
        <dbReference type="EMBL" id="ACZ43522.1"/>
    </source>
</evidence>
<sequence length="301" mass="31052">MRKLLILAIVGLAAQLVDGSLGMAYGVTSTTLLVLAGIAPAFASASVHLAEVGTTLVSGLSHWKLGNVSWSAVGWLAVPGAVGAFCGAVVLSSVSAEAAKPWIALFLFLLGTYILIRFAFLGQSTPQIKKQLTPKFLVPLGALAGFLDAAGGGGWGPISTPTILASGRLDPRRTVGTVDTSEFLVAIAASAGFLVSLDRSQIALQLVLALLIGGMIAAPIAAWLVRKMHPRVLGSAVGGLILLTNARTLLTSLDASQSIAATAYGVIGVVWLAACVTAFVASRQESGERHVEISREYEYSS</sequence>
<feature type="transmembrane region" description="Helical" evidence="6">
    <location>
        <begin position="262"/>
        <end position="281"/>
    </location>
</feature>
<dbReference type="InterPro" id="IPR051598">
    <property type="entry name" value="TSUP/Inactive_protease-like"/>
</dbReference>
<dbReference type="eggNOG" id="COG0730">
    <property type="taxonomic scope" value="Bacteria"/>
</dbReference>
<feature type="transmembrane region" description="Helical" evidence="6">
    <location>
        <begin position="72"/>
        <end position="96"/>
    </location>
</feature>
<dbReference type="GO" id="GO:0005886">
    <property type="term" value="C:plasma membrane"/>
    <property type="evidence" value="ECO:0007669"/>
    <property type="project" value="UniProtKB-SubCell"/>
</dbReference>
<comment type="subcellular location">
    <subcellularLocation>
        <location evidence="6">Cell membrane</location>
        <topology evidence="6">Multi-pass membrane protein</topology>
    </subcellularLocation>
    <subcellularLocation>
        <location evidence="1">Membrane</location>
        <topology evidence="1">Multi-pass membrane protein</topology>
    </subcellularLocation>
</comment>
<dbReference type="OrthoDB" id="45564at2"/>
<keyword evidence="3 6" id="KW-0812">Transmembrane</keyword>
<evidence type="ECO:0000256" key="1">
    <source>
        <dbReference type="ARBA" id="ARBA00004141"/>
    </source>
</evidence>
<gene>
    <name evidence="7" type="ordered locus">Tter_2634</name>
</gene>
<evidence type="ECO:0000256" key="2">
    <source>
        <dbReference type="ARBA" id="ARBA00009142"/>
    </source>
</evidence>
<protein>
    <recommendedName>
        <fullName evidence="6">Probable membrane transporter protein</fullName>
    </recommendedName>
</protein>
<keyword evidence="6" id="KW-1003">Cell membrane</keyword>
<dbReference type="Proteomes" id="UP000000323">
    <property type="component" value="Chromosome 2"/>
</dbReference>
<evidence type="ECO:0000313" key="8">
    <source>
        <dbReference type="Proteomes" id="UP000000323"/>
    </source>
</evidence>
<dbReference type="EMBL" id="CP001826">
    <property type="protein sequence ID" value="ACZ43522.1"/>
    <property type="molecule type" value="Genomic_DNA"/>
</dbReference>
<keyword evidence="5 6" id="KW-0472">Membrane</keyword>
<keyword evidence="8" id="KW-1185">Reference proteome</keyword>
<feature type="transmembrane region" description="Helical" evidence="6">
    <location>
        <begin position="178"/>
        <end position="196"/>
    </location>
</feature>
<organism evidence="7 8">
    <name type="scientific">Thermobaculum terrenum (strain ATCC BAA-798 / CCMEE 7001 / YNP1)</name>
    <dbReference type="NCBI Taxonomy" id="525904"/>
    <lineage>
        <taxon>Bacteria</taxon>
        <taxon>Bacillati</taxon>
        <taxon>Chloroflexota</taxon>
        <taxon>Chloroflexia</taxon>
        <taxon>Candidatus Thermobaculales</taxon>
        <taxon>Candidatus Thermobaculaceae</taxon>
        <taxon>Thermobaculum</taxon>
    </lineage>
</organism>
<dbReference type="HOGENOM" id="CLU_059164_1_0_0"/>
<keyword evidence="4 6" id="KW-1133">Transmembrane helix</keyword>
<dbReference type="AlphaFoldDB" id="D1CIF1"/>
<feature type="transmembrane region" description="Helical" evidence="6">
    <location>
        <begin position="232"/>
        <end position="250"/>
    </location>
</feature>
<evidence type="ECO:0000256" key="4">
    <source>
        <dbReference type="ARBA" id="ARBA00022989"/>
    </source>
</evidence>
<dbReference type="PANTHER" id="PTHR43701:SF12">
    <property type="entry name" value="MEMBRANE TRANSPORTER PROTEIN YTNM-RELATED"/>
    <property type="match status" value="1"/>
</dbReference>
<feature type="transmembrane region" description="Helical" evidence="6">
    <location>
        <begin position="102"/>
        <end position="120"/>
    </location>
</feature>
<reference evidence="8" key="1">
    <citation type="journal article" date="2010" name="Stand. Genomic Sci.">
        <title>Complete genome sequence of 'Thermobaculum terrenum' type strain (YNP1).</title>
        <authorList>
            <person name="Kiss H."/>
            <person name="Cleland D."/>
            <person name="Lapidus A."/>
            <person name="Lucas S."/>
            <person name="Glavina Del Rio T."/>
            <person name="Nolan M."/>
            <person name="Tice H."/>
            <person name="Han C."/>
            <person name="Goodwin L."/>
            <person name="Pitluck S."/>
            <person name="Liolios K."/>
            <person name="Ivanova N."/>
            <person name="Mavromatis K."/>
            <person name="Ovchinnikova G."/>
            <person name="Pati A."/>
            <person name="Chen A."/>
            <person name="Palaniappan K."/>
            <person name="Land M."/>
            <person name="Hauser L."/>
            <person name="Chang Y."/>
            <person name="Jeffries C."/>
            <person name="Lu M."/>
            <person name="Brettin T."/>
            <person name="Detter J."/>
            <person name="Goker M."/>
            <person name="Tindall B."/>
            <person name="Beck B."/>
            <person name="McDermott T."/>
            <person name="Woyke T."/>
            <person name="Bristow J."/>
            <person name="Eisen J."/>
            <person name="Markowitz V."/>
            <person name="Hugenholtz P."/>
            <person name="Kyrpides N."/>
            <person name="Klenk H."/>
            <person name="Cheng J."/>
        </authorList>
    </citation>
    <scope>NUCLEOTIDE SEQUENCE [LARGE SCALE GENOMIC DNA]</scope>
    <source>
        <strain evidence="8">ATCC BAA-798 / YNP1</strain>
    </source>
</reference>
<feature type="transmembrane region" description="Helical" evidence="6">
    <location>
        <begin position="202"/>
        <end position="225"/>
    </location>
</feature>
<dbReference type="Pfam" id="PF01925">
    <property type="entry name" value="TauE"/>
    <property type="match status" value="1"/>
</dbReference>
<dbReference type="InterPro" id="IPR002781">
    <property type="entry name" value="TM_pro_TauE-like"/>
</dbReference>
<dbReference type="PANTHER" id="PTHR43701">
    <property type="entry name" value="MEMBRANE TRANSPORTER PROTEIN MJ0441-RELATED"/>
    <property type="match status" value="1"/>
</dbReference>
<proteinExistence type="inferred from homology"/>
<dbReference type="RefSeq" id="WP_012876553.1">
    <property type="nucleotide sequence ID" value="NC_013526.1"/>
</dbReference>
<accession>D1CIF1</accession>
<evidence type="ECO:0000256" key="6">
    <source>
        <dbReference type="RuleBase" id="RU363041"/>
    </source>
</evidence>
<evidence type="ECO:0000256" key="3">
    <source>
        <dbReference type="ARBA" id="ARBA00022692"/>
    </source>
</evidence>
<evidence type="ECO:0000256" key="5">
    <source>
        <dbReference type="ARBA" id="ARBA00023136"/>
    </source>
</evidence>
<name>D1CIF1_THET1</name>